<dbReference type="EMBL" id="LT838813">
    <property type="protein sequence ID" value="SMD44253.1"/>
    <property type="molecule type" value="Genomic_DNA"/>
</dbReference>
<name>A0A1W2H5Q3_9BACT</name>
<evidence type="ECO:0000313" key="2">
    <source>
        <dbReference type="EMBL" id="SMD44253.1"/>
    </source>
</evidence>
<dbReference type="Proteomes" id="UP000192333">
    <property type="component" value="Chromosome I"/>
</dbReference>
<organism evidence="2 3">
    <name type="scientific">Aquiflexum balticum DSM 16537</name>
    <dbReference type="NCBI Taxonomy" id="758820"/>
    <lineage>
        <taxon>Bacteria</taxon>
        <taxon>Pseudomonadati</taxon>
        <taxon>Bacteroidota</taxon>
        <taxon>Cytophagia</taxon>
        <taxon>Cytophagales</taxon>
        <taxon>Cyclobacteriaceae</taxon>
        <taxon>Aquiflexum</taxon>
    </lineage>
</organism>
<keyword evidence="3" id="KW-1185">Reference proteome</keyword>
<evidence type="ECO:0000313" key="3">
    <source>
        <dbReference type="Proteomes" id="UP000192333"/>
    </source>
</evidence>
<gene>
    <name evidence="2" type="ORF">SAMN00777080_2873</name>
</gene>
<accession>A0A1W2H5Q3</accession>
<dbReference type="InterPro" id="IPR025364">
    <property type="entry name" value="DUF4268"/>
</dbReference>
<protein>
    <recommendedName>
        <fullName evidence="1">DUF4268 domain-containing protein</fullName>
    </recommendedName>
</protein>
<sequence length="152" mass="18366">MYSRAETSLIRKEFWTAFGQYMKPVPSATGYRVSWQNYKTGVRDIYFRMKAERDFASIGIEIAHHDEELQQLYFEQFLEFKKLLENELKESWDWKIHDHDEFGNKISRIQKVRFNLNVMDKNDWPEIISFLKPRIIALDAFWANIKPGFEDF</sequence>
<feature type="domain" description="DUF4268" evidence="1">
    <location>
        <begin position="10"/>
        <end position="145"/>
    </location>
</feature>
<dbReference type="STRING" id="758820.SAMN00777080_2873"/>
<dbReference type="Pfam" id="PF14088">
    <property type="entry name" value="DUF4268"/>
    <property type="match status" value="1"/>
</dbReference>
<proteinExistence type="predicted"/>
<reference evidence="3" key="1">
    <citation type="submission" date="2017-04" db="EMBL/GenBank/DDBJ databases">
        <authorList>
            <person name="Varghese N."/>
            <person name="Submissions S."/>
        </authorList>
    </citation>
    <scope>NUCLEOTIDE SEQUENCE [LARGE SCALE GENOMIC DNA]</scope>
    <source>
        <strain evidence="3">DSM 16537</strain>
    </source>
</reference>
<dbReference type="RefSeq" id="WP_084121050.1">
    <property type="nucleotide sequence ID" value="NZ_LT838813.1"/>
</dbReference>
<dbReference type="AlphaFoldDB" id="A0A1W2H5Q3"/>
<evidence type="ECO:0000259" key="1">
    <source>
        <dbReference type="Pfam" id="PF14088"/>
    </source>
</evidence>
<dbReference type="OrthoDB" id="1467516at2"/>